<evidence type="ECO:0000259" key="3">
    <source>
        <dbReference type="Pfam" id="PF00881"/>
    </source>
</evidence>
<feature type="domain" description="Nitroreductase" evidence="3">
    <location>
        <begin position="6"/>
        <end position="58"/>
    </location>
</feature>
<dbReference type="PANTHER" id="PTHR43673">
    <property type="entry name" value="NAD(P)H NITROREDUCTASE YDGI-RELATED"/>
    <property type="match status" value="1"/>
</dbReference>
<keyword evidence="2" id="KW-0560">Oxidoreductase</keyword>
<organism evidence="4 5">
    <name type="scientific">Mesosutterella multiformis</name>
    <dbReference type="NCBI Taxonomy" id="2259133"/>
    <lineage>
        <taxon>Bacteria</taxon>
        <taxon>Pseudomonadati</taxon>
        <taxon>Pseudomonadota</taxon>
        <taxon>Betaproteobacteria</taxon>
        <taxon>Burkholderiales</taxon>
        <taxon>Sutterellaceae</taxon>
        <taxon>Mesosutterella</taxon>
    </lineage>
</organism>
<evidence type="ECO:0000256" key="1">
    <source>
        <dbReference type="ARBA" id="ARBA00007118"/>
    </source>
</evidence>
<dbReference type="AlphaFoldDB" id="A0A388SE45"/>
<dbReference type="Gene3D" id="3.40.109.10">
    <property type="entry name" value="NADH Oxidase"/>
    <property type="match status" value="1"/>
</dbReference>
<feature type="domain" description="Nitroreductase" evidence="3">
    <location>
        <begin position="63"/>
        <end position="146"/>
    </location>
</feature>
<evidence type="ECO:0000256" key="2">
    <source>
        <dbReference type="ARBA" id="ARBA00023002"/>
    </source>
</evidence>
<comment type="similarity">
    <text evidence="1">Belongs to the nitroreductase family.</text>
</comment>
<reference evidence="4 5" key="1">
    <citation type="journal article" date="2018" name="Int. J. Syst. Evol. Microbiol.">
        <title>Mesosutterella multiformis gen. nov., sp. nov., a member of the family Sutterellaceae and Sutterella megalosphaeroides sp. nov., isolated from human faeces.</title>
        <authorList>
            <person name="Sakamoto M."/>
            <person name="Ikeyama N."/>
            <person name="Kunihiro T."/>
            <person name="Iino T."/>
            <person name="Yuki M."/>
            <person name="Ohkuma M."/>
        </authorList>
    </citation>
    <scope>NUCLEOTIDE SEQUENCE [LARGE SCALE GENOMIC DNA]</scope>
    <source>
        <strain evidence="4 5">4NBBH2</strain>
    </source>
</reference>
<dbReference type="OrthoDB" id="9802510at2"/>
<dbReference type="Pfam" id="PF00881">
    <property type="entry name" value="Nitroreductase"/>
    <property type="match status" value="2"/>
</dbReference>
<dbReference type="EMBL" id="BGZJ01000002">
    <property type="protein sequence ID" value="GBO94435.1"/>
    <property type="molecule type" value="Genomic_DNA"/>
</dbReference>
<proteinExistence type="inferred from homology"/>
<keyword evidence="5" id="KW-1185">Reference proteome</keyword>
<evidence type="ECO:0000313" key="4">
    <source>
        <dbReference type="EMBL" id="GBO94435.1"/>
    </source>
</evidence>
<dbReference type="Proteomes" id="UP000266091">
    <property type="component" value="Unassembled WGS sequence"/>
</dbReference>
<accession>A0A388SE45</accession>
<name>A0A388SE45_9BURK</name>
<comment type="caution">
    <text evidence="4">The sequence shown here is derived from an EMBL/GenBank/DDBJ whole genome shotgun (WGS) entry which is preliminary data.</text>
</comment>
<dbReference type="InterPro" id="IPR029479">
    <property type="entry name" value="Nitroreductase"/>
</dbReference>
<dbReference type="SUPFAM" id="SSF55469">
    <property type="entry name" value="FMN-dependent nitroreductase-like"/>
    <property type="match status" value="1"/>
</dbReference>
<dbReference type="InterPro" id="IPR000415">
    <property type="entry name" value="Nitroreductase-like"/>
</dbReference>
<dbReference type="GO" id="GO:0016491">
    <property type="term" value="F:oxidoreductase activity"/>
    <property type="evidence" value="ECO:0007669"/>
    <property type="project" value="UniProtKB-KW"/>
</dbReference>
<protein>
    <submittedName>
        <fullName evidence="4">NADH oxidoreductase</fullName>
    </submittedName>
</protein>
<gene>
    <name evidence="4" type="ORF">MESMUL_17890</name>
</gene>
<dbReference type="RefSeq" id="WP_116270701.1">
    <property type="nucleotide sequence ID" value="NZ_BGZJ01000002.1"/>
</dbReference>
<dbReference type="PANTHER" id="PTHR43673:SF10">
    <property type="entry name" value="NADH DEHYDROGENASE_NAD(P)H NITROREDUCTASE XCC3605-RELATED"/>
    <property type="match status" value="1"/>
</dbReference>
<evidence type="ECO:0000313" key="5">
    <source>
        <dbReference type="Proteomes" id="UP000266091"/>
    </source>
</evidence>
<sequence>MTDPIFTRVSVREFRDLPVDDALITRLLKAAMQAPSAGDQRPWEFWVVTDPKTKEALSLASPYAEAAAKAPVVIVPCLVKPKLIYPENCQMDLSAATLSILLEAEQLDLGGTWMSLMPLEDRMDKVTEILSLPSTVVPFALVAIGYPLDDHPQEKRFDPSRVHYVK</sequence>